<keyword evidence="6" id="KW-0597">Phosphoprotein</keyword>
<feature type="region of interest" description="Disordered" evidence="24">
    <location>
        <begin position="462"/>
        <end position="492"/>
    </location>
</feature>
<dbReference type="FunFam" id="3.30.70.330:FF:000202">
    <property type="entry name" value="HIV Tat-specific factor 1"/>
    <property type="match status" value="1"/>
</dbReference>
<evidence type="ECO:0000256" key="5">
    <source>
        <dbReference type="ARBA" id="ARBA00022499"/>
    </source>
</evidence>
<evidence type="ECO:0000256" key="24">
    <source>
        <dbReference type="SAM" id="MobiDB-lite"/>
    </source>
</evidence>
<dbReference type="EnsemblMetazoa" id="CapteT225820">
    <property type="protein sequence ID" value="CapteP225820"/>
    <property type="gene ID" value="CapteG225820"/>
</dbReference>
<evidence type="ECO:0000313" key="27">
    <source>
        <dbReference type="EnsemblMetazoa" id="CapteP225820"/>
    </source>
</evidence>
<dbReference type="GO" id="GO:0003723">
    <property type="term" value="F:RNA binding"/>
    <property type="evidence" value="ECO:0007669"/>
    <property type="project" value="UniProtKB-UniRule"/>
</dbReference>
<comment type="similarity">
    <text evidence="3">Belongs to the HTATSF1 family.</text>
</comment>
<keyword evidence="23" id="KW-0175">Coiled coil</keyword>
<dbReference type="PROSITE" id="PS50102">
    <property type="entry name" value="RRM"/>
    <property type="match status" value="2"/>
</dbReference>
<evidence type="ECO:0000256" key="13">
    <source>
        <dbReference type="ARBA" id="ARBA00022990"/>
    </source>
</evidence>
<keyword evidence="18" id="KW-0234">DNA repair</keyword>
<evidence type="ECO:0000256" key="10">
    <source>
        <dbReference type="ARBA" id="ARBA00022763"/>
    </source>
</evidence>
<dbReference type="CDD" id="cd12282">
    <property type="entry name" value="RRM2_TatSF1_like"/>
    <property type="match status" value="1"/>
</dbReference>
<evidence type="ECO:0000256" key="4">
    <source>
        <dbReference type="ARBA" id="ARBA00022454"/>
    </source>
</evidence>
<keyword evidence="16" id="KW-0804">Transcription</keyword>
<name>R7UDT8_CAPTE</name>
<comment type="subunit">
    <text evidence="20">Component of the 17S U2 SnRNP complex, a ribonucleoprotein complex that contains small nuclear RNA (snRNA) U2 and a number of specific proteins. Within the 17S U2 SnRNP complex, interacts (via UHM region) directly with SF3B1. Component of a complex which is at least composed of HTATSF1/Tat-SF1, the P-TEFb complex components CDK9 and CCNT1, RNA polymerase II, SUPT5H, and NCL/nucleolin. Interacts with GTF2F2/RAP30 and POLR2A. Interacts with TCERG1/CA150. Interacts with (poly-ADP-ribosylated) RPA1; promoting HTATSF1 recruitment to DNA damage sites. Interacts (when phosphorylated) with TOPBP1; promoting recruitment of TOPBP1 to DNA damage sites during S-phase.</text>
</comment>
<keyword evidence="5" id="KW-1017">Isopeptide bond</keyword>
<evidence type="ECO:0000256" key="21">
    <source>
        <dbReference type="ARBA" id="ARBA00073773"/>
    </source>
</evidence>
<dbReference type="InterPro" id="IPR034393">
    <property type="entry name" value="TatSF1-like"/>
</dbReference>
<dbReference type="InterPro" id="IPR035979">
    <property type="entry name" value="RBD_domain_sf"/>
</dbReference>
<proteinExistence type="inferred from homology"/>
<keyword evidence="17" id="KW-0508">mRNA splicing</keyword>
<organism evidence="26">
    <name type="scientific">Capitella teleta</name>
    <name type="common">Polychaete worm</name>
    <dbReference type="NCBI Taxonomy" id="283909"/>
    <lineage>
        <taxon>Eukaryota</taxon>
        <taxon>Metazoa</taxon>
        <taxon>Spiralia</taxon>
        <taxon>Lophotrochozoa</taxon>
        <taxon>Annelida</taxon>
        <taxon>Polychaeta</taxon>
        <taxon>Sedentaria</taxon>
        <taxon>Scolecida</taxon>
        <taxon>Capitellidae</taxon>
        <taxon>Capitella</taxon>
    </lineage>
</organism>
<accession>R7UDT8</accession>
<evidence type="ECO:0000256" key="6">
    <source>
        <dbReference type="ARBA" id="ARBA00022553"/>
    </source>
</evidence>
<evidence type="ECO:0000256" key="23">
    <source>
        <dbReference type="SAM" id="Coils"/>
    </source>
</evidence>
<dbReference type="CDD" id="cd12281">
    <property type="entry name" value="RRM1_TatSF1_like"/>
    <property type="match status" value="1"/>
</dbReference>
<evidence type="ECO:0000256" key="17">
    <source>
        <dbReference type="ARBA" id="ARBA00023187"/>
    </source>
</evidence>
<reference evidence="28" key="1">
    <citation type="submission" date="2012-12" db="EMBL/GenBank/DDBJ databases">
        <authorList>
            <person name="Hellsten U."/>
            <person name="Grimwood J."/>
            <person name="Chapman J.A."/>
            <person name="Shapiro H."/>
            <person name="Aerts A."/>
            <person name="Otillar R.P."/>
            <person name="Terry A.Y."/>
            <person name="Boore J.L."/>
            <person name="Simakov O."/>
            <person name="Marletaz F."/>
            <person name="Cho S.-J."/>
            <person name="Edsinger-Gonzales E."/>
            <person name="Havlak P."/>
            <person name="Kuo D.-H."/>
            <person name="Larsson T."/>
            <person name="Lv J."/>
            <person name="Arendt D."/>
            <person name="Savage R."/>
            <person name="Osoegawa K."/>
            <person name="de Jong P."/>
            <person name="Lindberg D.R."/>
            <person name="Seaver E.C."/>
            <person name="Weisblat D.A."/>
            <person name="Putnam N.H."/>
            <person name="Grigoriev I.V."/>
            <person name="Rokhsar D.S."/>
        </authorList>
    </citation>
    <scope>NUCLEOTIDE SEQUENCE</scope>
    <source>
        <strain evidence="28">I ESC-2004</strain>
    </source>
</reference>
<feature type="compositionally biased region" description="Basic and acidic residues" evidence="24">
    <location>
        <begin position="462"/>
        <end position="477"/>
    </location>
</feature>
<evidence type="ECO:0000256" key="15">
    <source>
        <dbReference type="ARBA" id="ARBA00023159"/>
    </source>
</evidence>
<dbReference type="HOGENOM" id="CLU_026945_6_0_1"/>
<evidence type="ECO:0000256" key="22">
    <source>
        <dbReference type="PROSITE-ProRule" id="PRU00176"/>
    </source>
</evidence>
<dbReference type="OrthoDB" id="10258585at2759"/>
<dbReference type="Pfam" id="PF00076">
    <property type="entry name" value="RRM_1"/>
    <property type="match status" value="1"/>
</dbReference>
<feature type="compositionally biased region" description="Basic and acidic residues" evidence="24">
    <location>
        <begin position="10"/>
        <end position="32"/>
    </location>
</feature>
<dbReference type="PANTHER" id="PTHR15608:SF0">
    <property type="entry name" value="HIV TAT-SPECIFIC FACTOR 1"/>
    <property type="match status" value="1"/>
</dbReference>
<keyword evidence="8" id="KW-0747">Spliceosome</keyword>
<keyword evidence="4" id="KW-0158">Chromosome</keyword>
<dbReference type="FunCoup" id="R7UDT8">
    <property type="interactions" value="499"/>
</dbReference>
<gene>
    <name evidence="26" type="ORF">CAPTEDRAFT_225820</name>
</gene>
<dbReference type="GO" id="GO:0005686">
    <property type="term" value="C:U2 snRNP"/>
    <property type="evidence" value="ECO:0007669"/>
    <property type="project" value="TreeGrafter"/>
</dbReference>
<evidence type="ECO:0000256" key="12">
    <source>
        <dbReference type="ARBA" id="ARBA00022884"/>
    </source>
</evidence>
<keyword evidence="13" id="KW-0007">Acetylation</keyword>
<dbReference type="GO" id="GO:0000398">
    <property type="term" value="P:mRNA splicing, via spliceosome"/>
    <property type="evidence" value="ECO:0007669"/>
    <property type="project" value="InterPro"/>
</dbReference>
<dbReference type="EMBL" id="AMQN01001384">
    <property type="status" value="NOT_ANNOTATED_CDS"/>
    <property type="molecule type" value="Genomic_DNA"/>
</dbReference>
<comment type="subcellular location">
    <subcellularLocation>
        <location evidence="2">Chromosome</location>
    </subcellularLocation>
    <subcellularLocation>
        <location evidence="1">Nucleus</location>
    </subcellularLocation>
</comment>
<evidence type="ECO:0000256" key="16">
    <source>
        <dbReference type="ARBA" id="ARBA00023163"/>
    </source>
</evidence>
<reference evidence="26 28" key="2">
    <citation type="journal article" date="2013" name="Nature">
        <title>Insights into bilaterian evolution from three spiralian genomes.</title>
        <authorList>
            <person name="Simakov O."/>
            <person name="Marletaz F."/>
            <person name="Cho S.J."/>
            <person name="Edsinger-Gonzales E."/>
            <person name="Havlak P."/>
            <person name="Hellsten U."/>
            <person name="Kuo D.H."/>
            <person name="Larsson T."/>
            <person name="Lv J."/>
            <person name="Arendt D."/>
            <person name="Savage R."/>
            <person name="Osoegawa K."/>
            <person name="de Jong P."/>
            <person name="Grimwood J."/>
            <person name="Chapman J.A."/>
            <person name="Shapiro H."/>
            <person name="Aerts A."/>
            <person name="Otillar R.P."/>
            <person name="Terry A.Y."/>
            <person name="Boore J.L."/>
            <person name="Grigoriev I.V."/>
            <person name="Lindberg D.R."/>
            <person name="Seaver E.C."/>
            <person name="Weisblat D.A."/>
            <person name="Putnam N.H."/>
            <person name="Rokhsar D.S."/>
        </authorList>
    </citation>
    <scope>NUCLEOTIDE SEQUENCE</scope>
    <source>
        <strain evidence="26 28">I ESC-2004</strain>
    </source>
</reference>
<evidence type="ECO:0000256" key="8">
    <source>
        <dbReference type="ARBA" id="ARBA00022728"/>
    </source>
</evidence>
<dbReference type="EMBL" id="KB302197">
    <property type="protein sequence ID" value="ELU04565.1"/>
    <property type="molecule type" value="Genomic_DNA"/>
</dbReference>
<reference evidence="27" key="3">
    <citation type="submission" date="2015-06" db="UniProtKB">
        <authorList>
            <consortium name="EnsemblMetazoa"/>
        </authorList>
    </citation>
    <scope>IDENTIFICATION</scope>
</reference>
<dbReference type="Gene3D" id="3.30.70.330">
    <property type="match status" value="2"/>
</dbReference>
<dbReference type="InterPro" id="IPR012677">
    <property type="entry name" value="Nucleotide-bd_a/b_plait_sf"/>
</dbReference>
<protein>
    <recommendedName>
        <fullName evidence="21">17S U2 SnRNP complex component HTATSF1</fullName>
    </recommendedName>
</protein>
<evidence type="ECO:0000256" key="1">
    <source>
        <dbReference type="ARBA" id="ARBA00004123"/>
    </source>
</evidence>
<evidence type="ECO:0000256" key="11">
    <source>
        <dbReference type="ARBA" id="ARBA00022843"/>
    </source>
</evidence>
<dbReference type="OMA" id="DTDFRFG"/>
<dbReference type="AlphaFoldDB" id="R7UDT8"/>
<dbReference type="GO" id="GO:0006281">
    <property type="term" value="P:DNA repair"/>
    <property type="evidence" value="ECO:0007669"/>
    <property type="project" value="UniProtKB-KW"/>
</dbReference>
<evidence type="ECO:0000313" key="28">
    <source>
        <dbReference type="Proteomes" id="UP000014760"/>
    </source>
</evidence>
<dbReference type="PANTHER" id="PTHR15608">
    <property type="entry name" value="SPLICING FACTOR U2AF-ASSOCIATED PROTEIN 2"/>
    <property type="match status" value="1"/>
</dbReference>
<dbReference type="GO" id="GO:0005694">
    <property type="term" value="C:chromosome"/>
    <property type="evidence" value="ECO:0007669"/>
    <property type="project" value="UniProtKB-SubCell"/>
</dbReference>
<dbReference type="Proteomes" id="UP000014760">
    <property type="component" value="Unassembled WGS sequence"/>
</dbReference>
<dbReference type="InterPro" id="IPR000504">
    <property type="entry name" value="RRM_dom"/>
</dbReference>
<keyword evidence="7" id="KW-0507">mRNA processing</keyword>
<evidence type="ECO:0000256" key="9">
    <source>
        <dbReference type="ARBA" id="ARBA00022737"/>
    </source>
</evidence>
<keyword evidence="9" id="KW-0677">Repeat</keyword>
<evidence type="ECO:0000256" key="19">
    <source>
        <dbReference type="ARBA" id="ARBA00023242"/>
    </source>
</evidence>
<evidence type="ECO:0000256" key="18">
    <source>
        <dbReference type="ARBA" id="ARBA00023204"/>
    </source>
</evidence>
<evidence type="ECO:0000256" key="2">
    <source>
        <dbReference type="ARBA" id="ARBA00004286"/>
    </source>
</evidence>
<dbReference type="FunFam" id="3.30.70.330:FF:000105">
    <property type="entry name" value="HIV Tat-specific factor 1 homolog"/>
    <property type="match status" value="1"/>
</dbReference>
<dbReference type="SMART" id="SM00360">
    <property type="entry name" value="RRM"/>
    <property type="match status" value="2"/>
</dbReference>
<keyword evidence="14" id="KW-0805">Transcription regulation</keyword>
<keyword evidence="28" id="KW-1185">Reference proteome</keyword>
<dbReference type="InterPro" id="IPR034392">
    <property type="entry name" value="TatSF1-like_RRM1"/>
</dbReference>
<evidence type="ECO:0000256" key="3">
    <source>
        <dbReference type="ARBA" id="ARBA00007747"/>
    </source>
</evidence>
<dbReference type="GO" id="GO:0005684">
    <property type="term" value="C:U2-type spliceosomal complex"/>
    <property type="evidence" value="ECO:0007669"/>
    <property type="project" value="TreeGrafter"/>
</dbReference>
<dbReference type="SUPFAM" id="SSF54928">
    <property type="entry name" value="RNA-binding domain, RBD"/>
    <property type="match status" value="2"/>
</dbReference>
<evidence type="ECO:0000256" key="14">
    <source>
        <dbReference type="ARBA" id="ARBA00023015"/>
    </source>
</evidence>
<evidence type="ECO:0000256" key="7">
    <source>
        <dbReference type="ARBA" id="ARBA00022664"/>
    </source>
</evidence>
<feature type="region of interest" description="Disordered" evidence="24">
    <location>
        <begin position="1"/>
        <end position="50"/>
    </location>
</feature>
<evidence type="ECO:0000313" key="26">
    <source>
        <dbReference type="EMBL" id="ELU04565.1"/>
    </source>
</evidence>
<evidence type="ECO:0000256" key="20">
    <source>
        <dbReference type="ARBA" id="ARBA00062124"/>
    </source>
</evidence>
<keyword evidence="15" id="KW-0010">Activator</keyword>
<keyword evidence="12 22" id="KW-0694">RNA-binding</keyword>
<evidence type="ECO:0000259" key="25">
    <source>
        <dbReference type="PROSITE" id="PS50102"/>
    </source>
</evidence>
<dbReference type="STRING" id="283909.R7UDT8"/>
<keyword evidence="19" id="KW-0539">Nucleus</keyword>
<keyword evidence="10" id="KW-0227">DNA damage</keyword>
<feature type="coiled-coil region" evidence="23">
    <location>
        <begin position="173"/>
        <end position="210"/>
    </location>
</feature>
<feature type="domain" description="RRM" evidence="25">
    <location>
        <begin position="353"/>
        <end position="438"/>
    </location>
</feature>
<sequence>MTNSDEEFDVQLRLEAREKELEQHKDEAAKEEKDEEAGNQPTTKTDPDGTVYEWDALKKAWFPKIDDDFIARYQMSYGSADTAAPVVPAVAADPAAPSASTGGAEQSEADQQAYWEYYNQYYAHYNSAQQVEKKKGEGEAQESGGPPKAADGTEQYDEDYWNYYYNYYNQNPEAYAEEEAKRKEEEEKRIAEEEKKKEEAEAEKKRKKEEGWFNANHEKSTSVYVSGLPTDITDEEFEEFMKKCGLILYDQVAKKLKVKLYKDKDGKNKGDGICGYIKAESVDLALEILDGNDIRGNRVTVERAKFELKGQYDPKKKRRKLTNKEKKRIKEKQEKLFAWRPDKLPGERPRSDRVVIAKNAFTPEQFAKDPTKINLVSQKMRGKCNQFGDVRKVKVHDGHVDGVVSVTMGTPEEADLAIKGLNGCLLFGRVISVETWDGTTRYDVKETEEELAARDAAWEKFLNEEEQRKRDEEERTTQDAQVDDTGQASTSS</sequence>
<keyword evidence="11" id="KW-0832">Ubl conjugation</keyword>
<feature type="domain" description="RRM" evidence="25">
    <location>
        <begin position="221"/>
        <end position="306"/>
    </location>
</feature>
<feature type="region of interest" description="Disordered" evidence="24">
    <location>
        <begin position="129"/>
        <end position="154"/>
    </location>
</feature>